<evidence type="ECO:0000313" key="1">
    <source>
        <dbReference type="EMBL" id="RLO08236.1"/>
    </source>
</evidence>
<accession>A0A9X8E3C5</accession>
<dbReference type="EMBL" id="QUTI01022028">
    <property type="protein sequence ID" value="RLO08236.1"/>
    <property type="molecule type" value="Genomic_DNA"/>
</dbReference>
<dbReference type="AlphaFoldDB" id="A0A9X8E3C5"/>
<reference evidence="1 2" key="1">
    <citation type="journal article" date="2018" name="J. Invertebr. Pathol.">
        <title>New genotyping method for the causative agent of crayfish plague (Aphanomyces astaci) based on whole genome data.</title>
        <authorList>
            <person name="Minardi D."/>
            <person name="Studholme D.J."/>
            <person name="van der Giezen M."/>
            <person name="Pretto T."/>
            <person name="Oidtmann B."/>
        </authorList>
    </citation>
    <scope>NUCLEOTIDE SEQUENCE [LARGE SCALE GENOMIC DNA]</scope>
    <source>
        <strain evidence="1 2">KB13</strain>
    </source>
</reference>
<name>A0A9X8E3C5_APHAT</name>
<dbReference type="Proteomes" id="UP000275652">
    <property type="component" value="Unassembled WGS sequence"/>
</dbReference>
<sequence length="550" mass="59132">MCCLPQDVPHGTINVITGLNKEVVDANCPLNADLMFSFLNGAYVGLTSAQDAVNALDMAYSTDAQSIVDSLQRLCDAAIMNATSQTCQTDDDCSVCSQSQCQMDPLRWLARPLAKSDDIGTTKPMLVCNATCQIAHMCDDTEYQFYIRRNLHNPRLDFSVASTCTNNGGRSVCATYLPNGNCQSYQCTFDTIQTDCKAEAHCISQCQLPLTAGGCNACKRQSAAASVDGGACCAMQTVVANQTACLSKTSCNNKQVANNHCNDPTPFCAKCSGKDCVSVTKPPTCLIEVQKPSDCPAAGGTWNPSLKQCMSGKTTITASDCFIRPDLCPSVTNFTSFYTVVPLYPRRTTRCLFGCYLPSISKTSCLANTKYTWDGTHGNGSGICVGRRNAIKTLASCTTEGGVFLNATKSYFPGAFATQDQCDQGKCIGSPSNDGWSSSQCLNLTFGTSHPMGCRVSGVWDTAVCGVLGGTWYTRSTTEAECSSYKQCRERGVDRVSKKNATECAKCKGVMAPLFKWTPGRWSGPSVESYTWNADGTHLTPVNQYVMILI</sequence>
<organism evidence="1 2">
    <name type="scientific">Aphanomyces astaci</name>
    <name type="common">Crayfish plague agent</name>
    <dbReference type="NCBI Taxonomy" id="112090"/>
    <lineage>
        <taxon>Eukaryota</taxon>
        <taxon>Sar</taxon>
        <taxon>Stramenopiles</taxon>
        <taxon>Oomycota</taxon>
        <taxon>Saprolegniomycetes</taxon>
        <taxon>Saprolegniales</taxon>
        <taxon>Verrucalvaceae</taxon>
        <taxon>Aphanomyces</taxon>
    </lineage>
</organism>
<comment type="caution">
    <text evidence="1">The sequence shown here is derived from an EMBL/GenBank/DDBJ whole genome shotgun (WGS) entry which is preliminary data.</text>
</comment>
<evidence type="ECO:0000313" key="2">
    <source>
        <dbReference type="Proteomes" id="UP000275652"/>
    </source>
</evidence>
<protein>
    <submittedName>
        <fullName evidence="1">Uncharacterized protein</fullName>
    </submittedName>
</protein>
<gene>
    <name evidence="1" type="ORF">DYB28_002736</name>
</gene>
<proteinExistence type="predicted"/>